<feature type="transmembrane region" description="Helical" evidence="2">
    <location>
        <begin position="788"/>
        <end position="806"/>
    </location>
</feature>
<feature type="transmembrane region" description="Helical" evidence="2">
    <location>
        <begin position="1305"/>
        <end position="1324"/>
    </location>
</feature>
<proteinExistence type="predicted"/>
<accession>A0AAE0GV54</accession>
<evidence type="ECO:0000313" key="5">
    <source>
        <dbReference type="EMBL" id="KAK3284016.1"/>
    </source>
</evidence>
<dbReference type="InterPro" id="IPR041482">
    <property type="entry name" value="LSDAT_prok"/>
</dbReference>
<feature type="domain" description="LSDAT prokaryote" evidence="3">
    <location>
        <begin position="242"/>
        <end position="308"/>
    </location>
</feature>
<evidence type="ECO:0000256" key="2">
    <source>
        <dbReference type="SAM" id="Phobius"/>
    </source>
</evidence>
<feature type="domain" description="LSDAT prokaryote" evidence="3">
    <location>
        <begin position="459"/>
        <end position="506"/>
    </location>
</feature>
<keyword evidence="2" id="KW-0812">Transmembrane</keyword>
<dbReference type="GO" id="GO:0099604">
    <property type="term" value="F:ligand-gated calcium channel activity"/>
    <property type="evidence" value="ECO:0007669"/>
    <property type="project" value="TreeGrafter"/>
</dbReference>
<feature type="compositionally biased region" description="Acidic residues" evidence="1">
    <location>
        <begin position="1711"/>
        <end position="1736"/>
    </location>
</feature>
<dbReference type="Pfam" id="PF18171">
    <property type="entry name" value="LSDAT_prok"/>
    <property type="match status" value="3"/>
</dbReference>
<feature type="compositionally biased region" description="Acidic residues" evidence="1">
    <location>
        <begin position="110"/>
        <end position="119"/>
    </location>
</feature>
<keyword evidence="2" id="KW-0472">Membrane</keyword>
<protein>
    <submittedName>
        <fullName evidence="5">Uncharacterized protein</fullName>
    </submittedName>
</protein>
<name>A0AAE0GV54_9CHLO</name>
<reference evidence="5 6" key="1">
    <citation type="journal article" date="2015" name="Genome Biol. Evol.">
        <title>Comparative Genomics of a Bacterivorous Green Alga Reveals Evolutionary Causalities and Consequences of Phago-Mixotrophic Mode of Nutrition.</title>
        <authorList>
            <person name="Burns J.A."/>
            <person name="Paasch A."/>
            <person name="Narechania A."/>
            <person name="Kim E."/>
        </authorList>
    </citation>
    <scope>NUCLEOTIDE SEQUENCE [LARGE SCALE GENOMIC DNA]</scope>
    <source>
        <strain evidence="5 6">PLY_AMNH</strain>
    </source>
</reference>
<keyword evidence="6" id="KW-1185">Reference proteome</keyword>
<dbReference type="EMBL" id="LGRX02002538">
    <property type="protein sequence ID" value="KAK3284016.1"/>
    <property type="molecule type" value="Genomic_DNA"/>
</dbReference>
<feature type="compositionally biased region" description="Basic and acidic residues" evidence="1">
    <location>
        <begin position="422"/>
        <end position="439"/>
    </location>
</feature>
<sequence length="1760" mass="193767">MAAQGKSSGWSDLGSRLYRVLPGSTFLDAAGKKGGEVASAVIPDFIEDPARAALNSGYEAAESAAETVIDAGAKFVPTAVADAVHDVNEAALNLAGKVIGVEDVKMHDGDGDDDSDSDGDGGGGIGDEEPAGGIRAVEVPPEGDLNQASLSYIRWDPTTFHDRKSKVVYLANSERDTPPMLDNTAEWAVQQLGLHDWMQAKQHWNDGINAVISVVGDDEGLKHFLNQGPGQPPLPEGVSTEDAIVRLRLMFGRGVARAALETHAVLLSSGVDLGVAGFLGRANKDRYHKVPLVAVQGMGNVTWPGDSRHCRVLPPRLAWRLGRRRASGFQRRRGFRGHETPLQPDHTFVMIDNYAQDYDSVWQLRMEVARLIANGKINHGFSSKGAAADVEGDEEPGAGEASSEANEEGAGEEAEEDEDDDAGKAKLEVPEKQKDQRGKVGELARVISGRSASLQRFSSIPKVVILVNGGQTALLETLNFVRLGWPVCVISGTGGVADMLANAMSDPCLDAHPPDPCIMEMVKDGTLETVSIRDIDGAIIRALIERLFGVKDTGGNESKDLLLCYELVETYRKSGQEQAIFANSLNIGNTILAVILTSIVVMMELLHYVTGVISEDIKSHGVITCIAIPITMSVLTAIENRFQPQSKAKVLEAAADMLLAEVYRFRSGCGDYLSAPADKQDAVLAEFLNNVRMSVAGSSVAEVSLDYSAAENVRAKDYRISDIDDGKSKLTPNDYLDMRVGPLLEEYIEKAFDTGTTFIALECLKLMLSGFSILIVCIPMVHGIPIEFQMILAITTSIVTGLSVLMENMGLETRVAAYNRARVQLENCIGFWKALSPIEMANPQKFDELVKRVEMAKFQELQATNPGSTAISGKSGGGGGGGGGIDVAMLIYEIKENCAKGRIVFDRSWVENHQEFFRQYNDWLLMRLRPQLRIEIINEEQEALAMEMMGTELVVAGNRAAVQEQAMGYEEVPAYDGKTILDEEGYLKSIQWSPYDFKERISHIIPVPSINKGPLMVYEDLQLKQWMLEHQRWKKGPQAMLICIGGNDYLDKFLERKEDAESTPHDTEQMKRRLTLLFGRGVVASCITSHALAITTGLDFGVTKLIGNANADRRWKLPLIGFEGRGLVTWPGDKREDIDQLQKINKDHTHHVILDTQDDLPGVRRYTFEFVEAMIREYKLPTAVLLVNGKEQELLETLKYVRLGLPIIVIKGTGGAADAIAAGNKVISEEFVSNSRLLEAVKEGLIEYLDLMDLDGQIAREMIIRLFSSPNAPVGPRGTPNMKLAWDQWAMYVGTHLRFKVLDKVYQFAIVTLGLISSFLVIYLRRIAPSLQSDRDSGKLNDAFGTYIFSIVCCPILISVIMSLDGLFRPNSKQTMLLAASEGIKSQIYQFRSGMMDYAQATDEGRDDLLAERIKEIMLEVVGTDVSEVFQKKYKMEETRRNEYRVSEMDDGLSVLAPNAYISVRLEVELARYKSEAYRIGLFLMYGQLAVYIMGAIGIVMAITDDFASVAMTNAVTSAIASLVEKGGYANKLSFYNRALSELENQLAQWRAFSTIEQANPQKYSEVVKAVENIKGAEIKSINPSSGGGAGGGGSIEGFFPEQLKQDIVDNMQKDGKVRFKPSWVESHHIFFDGYEYWLMKSGFKEIAKKQEKDLYMKEKAAKEQTKAASTYNMDQVLEAYTEDYGLNPDVKDRLAQMLRDARNIGRMENVEEEATGGDAVGDDDDDGVDDDDDNDMQLTVNPAGLLANEFEFGTAYKPR</sequence>
<dbReference type="InterPro" id="IPR050927">
    <property type="entry name" value="TRPM"/>
</dbReference>
<dbReference type="PANTHER" id="PTHR13800">
    <property type="entry name" value="TRANSIENT RECEPTOR POTENTIAL CATION CHANNEL, SUBFAMILY M, MEMBER 6"/>
    <property type="match status" value="1"/>
</dbReference>
<feature type="transmembrane region" description="Helical" evidence="2">
    <location>
        <begin position="590"/>
        <end position="609"/>
    </location>
</feature>
<feature type="transmembrane region" description="Helical" evidence="2">
    <location>
        <begin position="1344"/>
        <end position="1368"/>
    </location>
</feature>
<evidence type="ECO:0000259" key="4">
    <source>
        <dbReference type="Pfam" id="PF18181"/>
    </source>
</evidence>
<feature type="domain" description="LSDAT prokaryote" evidence="3">
    <location>
        <begin position="1069"/>
        <end position="1241"/>
    </location>
</feature>
<feature type="transmembrane region" description="Helical" evidence="2">
    <location>
        <begin position="1480"/>
        <end position="1503"/>
    </location>
</feature>
<organism evidence="5 6">
    <name type="scientific">Cymbomonas tetramitiformis</name>
    <dbReference type="NCBI Taxonomy" id="36881"/>
    <lineage>
        <taxon>Eukaryota</taxon>
        <taxon>Viridiplantae</taxon>
        <taxon>Chlorophyta</taxon>
        <taxon>Pyramimonadophyceae</taxon>
        <taxon>Pyramimonadales</taxon>
        <taxon>Pyramimonadaceae</taxon>
        <taxon>Cymbomonas</taxon>
    </lineage>
</organism>
<evidence type="ECO:0000259" key="3">
    <source>
        <dbReference type="Pfam" id="PF18171"/>
    </source>
</evidence>
<keyword evidence="2" id="KW-1133">Transmembrane helix</keyword>
<gene>
    <name evidence="5" type="ORF">CYMTET_8316</name>
</gene>
<feature type="compositionally biased region" description="Acidic residues" evidence="1">
    <location>
        <begin position="405"/>
        <end position="421"/>
    </location>
</feature>
<feature type="region of interest" description="Disordered" evidence="1">
    <location>
        <begin position="1706"/>
        <end position="1743"/>
    </location>
</feature>
<feature type="domain" description="SMODS and SLOG-associating 2TM effector" evidence="4">
    <location>
        <begin position="1461"/>
        <end position="1574"/>
    </location>
</feature>
<evidence type="ECO:0000256" key="1">
    <source>
        <dbReference type="SAM" id="MobiDB-lite"/>
    </source>
</evidence>
<feature type="region of interest" description="Disordered" evidence="1">
    <location>
        <begin position="105"/>
        <end position="141"/>
    </location>
</feature>
<dbReference type="Proteomes" id="UP001190700">
    <property type="component" value="Unassembled WGS sequence"/>
</dbReference>
<feature type="transmembrane region" description="Helical" evidence="2">
    <location>
        <begin position="763"/>
        <end position="782"/>
    </location>
</feature>
<dbReference type="InterPro" id="IPR040884">
    <property type="entry name" value="SLATT_1"/>
</dbReference>
<dbReference type="GO" id="GO:0005886">
    <property type="term" value="C:plasma membrane"/>
    <property type="evidence" value="ECO:0007669"/>
    <property type="project" value="TreeGrafter"/>
</dbReference>
<comment type="caution">
    <text evidence="5">The sequence shown here is derived from an EMBL/GenBank/DDBJ whole genome shotgun (WGS) entry which is preliminary data.</text>
</comment>
<dbReference type="PANTHER" id="PTHR13800:SF12">
    <property type="entry name" value="TRANSIENT RECEPTOR POTENTIAL CATION CHANNEL SUBFAMILY M MEMBER-LIKE 2"/>
    <property type="match status" value="1"/>
</dbReference>
<dbReference type="Pfam" id="PF18181">
    <property type="entry name" value="SLATT_1"/>
    <property type="match status" value="1"/>
</dbReference>
<feature type="region of interest" description="Disordered" evidence="1">
    <location>
        <begin position="383"/>
        <end position="439"/>
    </location>
</feature>
<evidence type="ECO:0000313" key="6">
    <source>
        <dbReference type="Proteomes" id="UP001190700"/>
    </source>
</evidence>